<dbReference type="InterPro" id="IPR001128">
    <property type="entry name" value="Cyt_P450"/>
</dbReference>
<keyword evidence="4" id="KW-0560">Oxidoreductase</keyword>
<evidence type="ECO:0000256" key="1">
    <source>
        <dbReference type="ARBA" id="ARBA00001971"/>
    </source>
</evidence>
<evidence type="ECO:0008006" key="8">
    <source>
        <dbReference type="Google" id="ProtNLM"/>
    </source>
</evidence>
<dbReference type="EMBL" id="GL945445">
    <property type="protein sequence ID" value="EGO18903.1"/>
    <property type="molecule type" value="Genomic_DNA"/>
</dbReference>
<evidence type="ECO:0000256" key="4">
    <source>
        <dbReference type="ARBA" id="ARBA00023002"/>
    </source>
</evidence>
<dbReference type="InterPro" id="IPR036396">
    <property type="entry name" value="Cyt_P450_sf"/>
</dbReference>
<dbReference type="OrthoDB" id="1844152at2759"/>
<dbReference type="SUPFAM" id="SSF48264">
    <property type="entry name" value="Cytochrome P450"/>
    <property type="match status" value="1"/>
</dbReference>
<name>F8PD54_SERL9</name>
<dbReference type="GO" id="GO:0020037">
    <property type="term" value="F:heme binding"/>
    <property type="evidence" value="ECO:0007669"/>
    <property type="project" value="InterPro"/>
</dbReference>
<accession>F8PD54</accession>
<dbReference type="Gene3D" id="1.10.630.10">
    <property type="entry name" value="Cytochrome P450"/>
    <property type="match status" value="1"/>
</dbReference>
<evidence type="ECO:0000256" key="6">
    <source>
        <dbReference type="PIRSR" id="PIRSR602403-1"/>
    </source>
</evidence>
<dbReference type="PRINTS" id="PR00465">
    <property type="entry name" value="EP450IV"/>
</dbReference>
<feature type="binding site" description="axial binding residue" evidence="6">
    <location>
        <position position="385"/>
    </location>
    <ligand>
        <name>heme</name>
        <dbReference type="ChEBI" id="CHEBI:30413"/>
    </ligand>
    <ligandPart>
        <name>Fe</name>
        <dbReference type="ChEBI" id="CHEBI:18248"/>
    </ligandPart>
</feature>
<dbReference type="AlphaFoldDB" id="F8PD54"/>
<dbReference type="CDD" id="cd11041">
    <property type="entry name" value="CYP503A1-like"/>
    <property type="match status" value="1"/>
</dbReference>
<comment type="cofactor">
    <cofactor evidence="1 6">
        <name>heme</name>
        <dbReference type="ChEBI" id="CHEBI:30413"/>
    </cofactor>
</comment>
<comment type="similarity">
    <text evidence="2">Belongs to the cytochrome P450 family.</text>
</comment>
<organism>
    <name type="scientific">Serpula lacrymans var. lacrymans (strain S7.9)</name>
    <name type="common">Dry rot fungus</name>
    <dbReference type="NCBI Taxonomy" id="578457"/>
    <lineage>
        <taxon>Eukaryota</taxon>
        <taxon>Fungi</taxon>
        <taxon>Dikarya</taxon>
        <taxon>Basidiomycota</taxon>
        <taxon>Agaricomycotina</taxon>
        <taxon>Agaricomycetes</taxon>
        <taxon>Agaricomycetidae</taxon>
        <taxon>Boletales</taxon>
        <taxon>Coniophorineae</taxon>
        <taxon>Serpulaceae</taxon>
        <taxon>Serpula</taxon>
    </lineage>
</organism>
<dbReference type="GO" id="GO:0005506">
    <property type="term" value="F:iron ion binding"/>
    <property type="evidence" value="ECO:0007669"/>
    <property type="project" value="InterPro"/>
</dbReference>
<proteinExistence type="inferred from homology"/>
<protein>
    <recommendedName>
        <fullName evidence="8">Cytochrome P450</fullName>
    </recommendedName>
</protein>
<dbReference type="InterPro" id="IPR002403">
    <property type="entry name" value="Cyt_P450_E_grp-IV"/>
</dbReference>
<dbReference type="Proteomes" id="UP000008064">
    <property type="component" value="Unassembled WGS sequence"/>
</dbReference>
<dbReference type="GO" id="GO:0016705">
    <property type="term" value="F:oxidoreductase activity, acting on paired donors, with incorporation or reduction of molecular oxygen"/>
    <property type="evidence" value="ECO:0007669"/>
    <property type="project" value="InterPro"/>
</dbReference>
<evidence type="ECO:0000313" key="7">
    <source>
        <dbReference type="EMBL" id="EGO18903.1"/>
    </source>
</evidence>
<gene>
    <name evidence="7" type="ORF">SERLADRAFT_358681</name>
</gene>
<evidence type="ECO:0000256" key="5">
    <source>
        <dbReference type="ARBA" id="ARBA00023004"/>
    </source>
</evidence>
<evidence type="ECO:0000256" key="2">
    <source>
        <dbReference type="ARBA" id="ARBA00010617"/>
    </source>
</evidence>
<dbReference type="PANTHER" id="PTHR46206">
    <property type="entry name" value="CYTOCHROME P450"/>
    <property type="match status" value="1"/>
</dbReference>
<sequence length="441" mass="50113">MLQEGYTNHKGKAFKIPGLFSWNVFLSGSELVEEVRKASEDRLSARERISDILKLKYTLGHEIMDNPYHIPIILTQLTRNLAARFPDILDEIKASFDDNIQLNGHEWGSVPAFETVVRVVCRTSNRVFIGLPLCRDPDWNDLVSGFSLDVVKTAAMIDLFPEFMAPLVGRLLSKLPQSVQRGMRLLRPIIEERQKYLDDYGSDWYEKPNDMLSWLMDKAQGEERSAQNLTKRVLATNFTAIHTSSVIFTHALFHLAANPRYIKPLRDEVETIVEKEGWSKAALAKMRHVDSFLKETLRFDGLTFISMLRKAMTDFTFSDGTFIPAGCTVTVASSPMHHDSEIYADADAFVPFRFANEKQEGEQPWQQMVSTNPQYLAFGHGRNACPGRFFTATELKSMLAHVVVTYDVKFEDEGVRPTSVSFGTANSPDTKAKILFRKRVE</sequence>
<dbReference type="KEGG" id="sla:SERLADRAFT_358681"/>
<keyword evidence="5 6" id="KW-0408">Iron</keyword>
<dbReference type="RefSeq" id="XP_007324127.1">
    <property type="nucleotide sequence ID" value="XM_007324065.1"/>
</dbReference>
<reference evidence="7" key="1">
    <citation type="submission" date="2011-04" db="EMBL/GenBank/DDBJ databases">
        <title>Evolution of plant cell wall degrading machinery underlies the functional diversity of forest fungi.</title>
        <authorList>
            <consortium name="US DOE Joint Genome Institute (JGI-PGF)"/>
            <person name="Eastwood D.C."/>
            <person name="Floudas D."/>
            <person name="Binder M."/>
            <person name="Majcherczyk A."/>
            <person name="Schneider P."/>
            <person name="Aerts A."/>
            <person name="Asiegbu F.O."/>
            <person name="Baker S.E."/>
            <person name="Barry K."/>
            <person name="Bendiksby M."/>
            <person name="Blumentritt M."/>
            <person name="Coutinho P.M."/>
            <person name="Cullen D."/>
            <person name="Cullen D."/>
            <person name="Gathman A."/>
            <person name="Goodell B."/>
            <person name="Henrissat B."/>
            <person name="Ihrmark K."/>
            <person name="Kauserud H."/>
            <person name="Kohler A."/>
            <person name="LaButti K."/>
            <person name="Lapidus A."/>
            <person name="Lavin J.L."/>
            <person name="Lee Y.-H."/>
            <person name="Lindquist E."/>
            <person name="Lilly W."/>
            <person name="Lucas S."/>
            <person name="Morin E."/>
            <person name="Murat C."/>
            <person name="Oguiza J.A."/>
            <person name="Park J."/>
            <person name="Pisabarro A.G."/>
            <person name="Riley R."/>
            <person name="Rosling A."/>
            <person name="Salamov A."/>
            <person name="Schmidt O."/>
            <person name="Schmutz J."/>
            <person name="Skrede I."/>
            <person name="Stenlid J."/>
            <person name="Wiebenga A."/>
            <person name="Xie X."/>
            <person name="Kues U."/>
            <person name="Hibbett D.S."/>
            <person name="Hoffmeister D."/>
            <person name="Hogberg N."/>
            <person name="Martin F."/>
            <person name="Grigoriev I.V."/>
            <person name="Watkinson S.C."/>
        </authorList>
    </citation>
    <scope>NUCLEOTIDE SEQUENCE</scope>
    <source>
        <strain evidence="7">S7.9</strain>
    </source>
</reference>
<dbReference type="HOGENOM" id="CLU_022195_0_2_1"/>
<dbReference type="GO" id="GO:0004497">
    <property type="term" value="F:monooxygenase activity"/>
    <property type="evidence" value="ECO:0007669"/>
    <property type="project" value="InterPro"/>
</dbReference>
<evidence type="ECO:0000256" key="3">
    <source>
        <dbReference type="ARBA" id="ARBA00022723"/>
    </source>
</evidence>
<keyword evidence="6" id="KW-0349">Heme</keyword>
<keyword evidence="3 6" id="KW-0479">Metal-binding</keyword>
<dbReference type="GeneID" id="18809626"/>
<dbReference type="Pfam" id="PF00067">
    <property type="entry name" value="p450"/>
    <property type="match status" value="1"/>
</dbReference>